<dbReference type="RefSeq" id="WP_136694623.1">
    <property type="nucleotide sequence ID" value="NZ_SSHH01000004.1"/>
</dbReference>
<evidence type="ECO:0000259" key="15">
    <source>
        <dbReference type="Pfam" id="PF07715"/>
    </source>
</evidence>
<evidence type="ECO:0000256" key="11">
    <source>
        <dbReference type="PROSITE-ProRule" id="PRU01360"/>
    </source>
</evidence>
<dbReference type="InterPro" id="IPR000531">
    <property type="entry name" value="Beta-barrel_TonB"/>
</dbReference>
<evidence type="ECO:0000256" key="2">
    <source>
        <dbReference type="ARBA" id="ARBA00022448"/>
    </source>
</evidence>
<feature type="domain" description="TonB-dependent receptor plug" evidence="15">
    <location>
        <begin position="48"/>
        <end position="158"/>
    </location>
</feature>
<feature type="domain" description="TonB-dependent receptor-like beta-barrel" evidence="14">
    <location>
        <begin position="362"/>
        <end position="810"/>
    </location>
</feature>
<keyword evidence="8 12" id="KW-0798">TonB box</keyword>
<dbReference type="Gene3D" id="2.40.170.20">
    <property type="entry name" value="TonB-dependent receptor, beta-barrel domain"/>
    <property type="match status" value="2"/>
</dbReference>
<dbReference type="InterPro" id="IPR036942">
    <property type="entry name" value="Beta-barrel_TonB_sf"/>
</dbReference>
<comment type="subcellular location">
    <subcellularLocation>
        <location evidence="1 11">Cell outer membrane</location>
        <topology evidence="1 11">Multi-pass membrane protein</topology>
    </subcellularLocation>
</comment>
<feature type="chain" id="PRO_5020269008" evidence="13">
    <location>
        <begin position="25"/>
        <end position="848"/>
    </location>
</feature>
<organism evidence="16 17">
    <name type="scientific">Alteraurantiacibacter aquimixticola</name>
    <dbReference type="NCBI Taxonomy" id="2489173"/>
    <lineage>
        <taxon>Bacteria</taxon>
        <taxon>Pseudomonadati</taxon>
        <taxon>Pseudomonadota</taxon>
        <taxon>Alphaproteobacteria</taxon>
        <taxon>Sphingomonadales</taxon>
        <taxon>Erythrobacteraceae</taxon>
        <taxon>Alteraurantiacibacter</taxon>
    </lineage>
</organism>
<keyword evidence="13" id="KW-0732">Signal</keyword>
<evidence type="ECO:0000256" key="5">
    <source>
        <dbReference type="ARBA" id="ARBA00022692"/>
    </source>
</evidence>
<reference evidence="16 17" key="1">
    <citation type="submission" date="2019-04" db="EMBL/GenBank/DDBJ databases">
        <title>Altererythrobacter aquimixticola sp. nov., isolated from sediment of junction between the ocean and a freshwater spring.</title>
        <authorList>
            <person name="Yoon J.-H."/>
        </authorList>
    </citation>
    <scope>NUCLEOTIDE SEQUENCE [LARGE SCALE GENOMIC DNA]</scope>
    <source>
        <strain evidence="16 17">SSKS-13</strain>
    </source>
</reference>
<dbReference type="EMBL" id="SSHH01000004">
    <property type="protein sequence ID" value="TIX49048.1"/>
    <property type="molecule type" value="Genomic_DNA"/>
</dbReference>
<evidence type="ECO:0000256" key="6">
    <source>
        <dbReference type="ARBA" id="ARBA00023004"/>
    </source>
</evidence>
<dbReference type="OrthoDB" id="7313036at2"/>
<dbReference type="InterPro" id="IPR012910">
    <property type="entry name" value="Plug_dom"/>
</dbReference>
<keyword evidence="17" id="KW-1185">Reference proteome</keyword>
<dbReference type="PROSITE" id="PS52016">
    <property type="entry name" value="TONB_DEPENDENT_REC_3"/>
    <property type="match status" value="1"/>
</dbReference>
<dbReference type="Proteomes" id="UP000309389">
    <property type="component" value="Unassembled WGS sequence"/>
</dbReference>
<keyword evidence="9 11" id="KW-0472">Membrane</keyword>
<keyword evidence="5 11" id="KW-0812">Transmembrane</keyword>
<evidence type="ECO:0000256" key="7">
    <source>
        <dbReference type="ARBA" id="ARBA00023065"/>
    </source>
</evidence>
<evidence type="ECO:0000313" key="17">
    <source>
        <dbReference type="Proteomes" id="UP000309389"/>
    </source>
</evidence>
<protein>
    <submittedName>
        <fullName evidence="16">TonB-dependent receptor</fullName>
    </submittedName>
</protein>
<dbReference type="Pfam" id="PF07715">
    <property type="entry name" value="Plug"/>
    <property type="match status" value="1"/>
</dbReference>
<dbReference type="AlphaFoldDB" id="A0A4T3EX59"/>
<gene>
    <name evidence="16" type="ORF">E5222_15075</name>
</gene>
<name>A0A4T3EX59_9SPHN</name>
<dbReference type="InterPro" id="IPR039426">
    <property type="entry name" value="TonB-dep_rcpt-like"/>
</dbReference>
<dbReference type="GO" id="GO:0006826">
    <property type="term" value="P:iron ion transport"/>
    <property type="evidence" value="ECO:0007669"/>
    <property type="project" value="UniProtKB-KW"/>
</dbReference>
<evidence type="ECO:0000256" key="9">
    <source>
        <dbReference type="ARBA" id="ARBA00023136"/>
    </source>
</evidence>
<keyword evidence="3 11" id="KW-1134">Transmembrane beta strand</keyword>
<sequence length="848" mass="92241">MKFKTLSVASSLAIMASMAAPAYAQDDGDDDGRNNVIVVTAEFREAALQDTPIAITAVNAEMLEARGQTDIAQIAAQAPNVSLRPQPQNGGSGLIAFIRGVGQVDFNYALDPGVGVYVDDVYIPTLSSSLLELIDLDRIEVLRGPQGTLAGKNSIGGAIKLFSAKPRGDDSGSLRVEYGSYDMIQIRGMADFGITDNLAVRISGMSRSRDGYVDMLEYSALHDGPDETVPANLARGIGNENYETMGGENITAGRIALRWEPTDRLEINISGDYTREASEATPTVLIAAGASTPSGVSSEFFDPFSQNPSVSAGSMGEMIPWLEGTDGQPVLLDCRFVPAGPYSCDTANLEAAGYDPRFVSYSNFMDAMDPNPQAPFKPYFALPIKEFEGWGIQGNLTYDISDNLQFVYIGSYRAYESKWGQDQDATPIPVAQLDNQLNHEAWSSEVRLNFDAADGLLQGTVGGFYLDQDGEYTARVDLNYVNPTIDFIHGPDTTPSTTKALFGTVTLRPTDAFSLTGGLRYTKDKKVYTYFRRNPDGSQPDGFNCFVANGPYSEPNCLLAGLFDIPGEFKGDRWDWRIVGDYRFSDQFLAYASVSTGFKGGGVNPRPFVADQALEFQPETLTTYEVGFKSDFLDRRVRLNGAAFINKYEDIILQKLVCPESSLPSPCLRPENIGSADVKGLELELGLFPVDGLSIDGSIALLDFEYTSPSVPGNTQGCPAAACLEGTSIPADGITPYTPELTYSFGIQYDHEIESGTISGRFDGSYQSDVFANSENTSWAEVEGRFLGNARLSYTTADEDWRVSLEVENLFNKYYFLSRSDVASNALGVVTGVPAMPRTWSVAVERRF</sequence>
<evidence type="ECO:0000313" key="16">
    <source>
        <dbReference type="EMBL" id="TIX49048.1"/>
    </source>
</evidence>
<evidence type="ECO:0000256" key="1">
    <source>
        <dbReference type="ARBA" id="ARBA00004571"/>
    </source>
</evidence>
<comment type="similarity">
    <text evidence="11 12">Belongs to the TonB-dependent receptor family.</text>
</comment>
<feature type="signal peptide" evidence="13">
    <location>
        <begin position="1"/>
        <end position="24"/>
    </location>
</feature>
<keyword evidence="2 11" id="KW-0813">Transport</keyword>
<keyword evidence="4" id="KW-0410">Iron transport</keyword>
<dbReference type="SUPFAM" id="SSF56935">
    <property type="entry name" value="Porins"/>
    <property type="match status" value="1"/>
</dbReference>
<evidence type="ECO:0000256" key="8">
    <source>
        <dbReference type="ARBA" id="ARBA00023077"/>
    </source>
</evidence>
<evidence type="ECO:0000256" key="12">
    <source>
        <dbReference type="RuleBase" id="RU003357"/>
    </source>
</evidence>
<proteinExistence type="inferred from homology"/>
<evidence type="ECO:0000259" key="14">
    <source>
        <dbReference type="Pfam" id="PF00593"/>
    </source>
</evidence>
<evidence type="ECO:0000256" key="3">
    <source>
        <dbReference type="ARBA" id="ARBA00022452"/>
    </source>
</evidence>
<comment type="caution">
    <text evidence="16">The sequence shown here is derived from an EMBL/GenBank/DDBJ whole genome shotgun (WGS) entry which is preliminary data.</text>
</comment>
<dbReference type="Pfam" id="PF00593">
    <property type="entry name" value="TonB_dep_Rec_b-barrel"/>
    <property type="match status" value="1"/>
</dbReference>
<dbReference type="PANTHER" id="PTHR32552">
    <property type="entry name" value="FERRICHROME IRON RECEPTOR-RELATED"/>
    <property type="match status" value="1"/>
</dbReference>
<dbReference type="GO" id="GO:0009279">
    <property type="term" value="C:cell outer membrane"/>
    <property type="evidence" value="ECO:0007669"/>
    <property type="project" value="UniProtKB-SubCell"/>
</dbReference>
<dbReference type="PANTHER" id="PTHR32552:SF81">
    <property type="entry name" value="TONB-DEPENDENT OUTER MEMBRANE RECEPTOR"/>
    <property type="match status" value="1"/>
</dbReference>
<keyword evidence="7" id="KW-0406">Ion transport</keyword>
<keyword evidence="6" id="KW-0408">Iron</keyword>
<accession>A0A4T3EX59</accession>
<evidence type="ECO:0000256" key="10">
    <source>
        <dbReference type="ARBA" id="ARBA00023237"/>
    </source>
</evidence>
<keyword evidence="10 11" id="KW-0998">Cell outer membrane</keyword>
<evidence type="ECO:0000256" key="4">
    <source>
        <dbReference type="ARBA" id="ARBA00022496"/>
    </source>
</evidence>
<evidence type="ECO:0000256" key="13">
    <source>
        <dbReference type="SAM" id="SignalP"/>
    </source>
</evidence>
<keyword evidence="16" id="KW-0675">Receptor</keyword>